<accession>A0AAD7LK72</accession>
<reference evidence="1" key="1">
    <citation type="journal article" date="2023" name="Science">
        <title>Elucidation of the pathway for biosynthesis of saponin adjuvants from the soapbark tree.</title>
        <authorList>
            <person name="Reed J."/>
            <person name="Orme A."/>
            <person name="El-Demerdash A."/>
            <person name="Owen C."/>
            <person name="Martin L.B.B."/>
            <person name="Misra R.C."/>
            <person name="Kikuchi S."/>
            <person name="Rejzek M."/>
            <person name="Martin A.C."/>
            <person name="Harkess A."/>
            <person name="Leebens-Mack J."/>
            <person name="Louveau T."/>
            <person name="Stephenson M.J."/>
            <person name="Osbourn A."/>
        </authorList>
    </citation>
    <scope>NUCLEOTIDE SEQUENCE</scope>
    <source>
        <strain evidence="1">S10</strain>
    </source>
</reference>
<dbReference type="EMBL" id="JARAOO010000008">
    <property type="protein sequence ID" value="KAJ7959679.1"/>
    <property type="molecule type" value="Genomic_DNA"/>
</dbReference>
<dbReference type="AlphaFoldDB" id="A0AAD7LK72"/>
<comment type="caution">
    <text evidence="1">The sequence shown here is derived from an EMBL/GenBank/DDBJ whole genome shotgun (WGS) entry which is preliminary data.</text>
</comment>
<organism evidence="1 2">
    <name type="scientific">Quillaja saponaria</name>
    <name type="common">Soap bark tree</name>
    <dbReference type="NCBI Taxonomy" id="32244"/>
    <lineage>
        <taxon>Eukaryota</taxon>
        <taxon>Viridiplantae</taxon>
        <taxon>Streptophyta</taxon>
        <taxon>Embryophyta</taxon>
        <taxon>Tracheophyta</taxon>
        <taxon>Spermatophyta</taxon>
        <taxon>Magnoliopsida</taxon>
        <taxon>eudicotyledons</taxon>
        <taxon>Gunneridae</taxon>
        <taxon>Pentapetalae</taxon>
        <taxon>rosids</taxon>
        <taxon>fabids</taxon>
        <taxon>Fabales</taxon>
        <taxon>Quillajaceae</taxon>
        <taxon>Quillaja</taxon>
    </lineage>
</organism>
<dbReference type="KEGG" id="qsa:O6P43_020223"/>
<gene>
    <name evidence="1" type="ORF">O6P43_020223</name>
</gene>
<evidence type="ECO:0000313" key="2">
    <source>
        <dbReference type="Proteomes" id="UP001163823"/>
    </source>
</evidence>
<sequence>MNFGSSKLGQSFFWNLKAHSSHLKNDNMHTLYPISEGVGELSLEAILSWSQRGKLSKDLLNPQRPSLNGLHGLDALTSFPRFNFSTFALISKMSHLISFFKLLCYIYRAL</sequence>
<evidence type="ECO:0000313" key="1">
    <source>
        <dbReference type="EMBL" id="KAJ7959679.1"/>
    </source>
</evidence>
<keyword evidence="2" id="KW-1185">Reference proteome</keyword>
<dbReference type="Proteomes" id="UP001163823">
    <property type="component" value="Chromosome 8"/>
</dbReference>
<proteinExistence type="predicted"/>
<name>A0AAD7LK72_QUISA</name>
<protein>
    <submittedName>
        <fullName evidence="1">Uncharacterized protein</fullName>
    </submittedName>
</protein>